<evidence type="ECO:0000256" key="1">
    <source>
        <dbReference type="ARBA" id="ARBA00022801"/>
    </source>
</evidence>
<evidence type="ECO:0000313" key="2">
    <source>
        <dbReference type="EMBL" id="SLM98413.1"/>
    </source>
</evidence>
<keyword evidence="3" id="KW-1185">Reference proteome</keyword>
<dbReference type="InterPro" id="IPR029033">
    <property type="entry name" value="His_PPase_superfam"/>
</dbReference>
<dbReference type="GO" id="GO:0016787">
    <property type="term" value="F:hydrolase activity"/>
    <property type="evidence" value="ECO:0007669"/>
    <property type="project" value="UniProtKB-KW"/>
</dbReference>
<dbReference type="PANTHER" id="PTHR20935">
    <property type="entry name" value="PHOSPHOGLYCERATE MUTASE-RELATED"/>
    <property type="match status" value="1"/>
</dbReference>
<evidence type="ECO:0000313" key="3">
    <source>
        <dbReference type="Proteomes" id="UP000196581"/>
    </source>
</evidence>
<dbReference type="InterPro" id="IPR013078">
    <property type="entry name" value="His_Pase_superF_clade-1"/>
</dbReference>
<dbReference type="SMART" id="SM00855">
    <property type="entry name" value="PGAM"/>
    <property type="match status" value="1"/>
</dbReference>
<dbReference type="SUPFAM" id="SSF53254">
    <property type="entry name" value="Phosphoglycerate mutase-like"/>
    <property type="match status" value="1"/>
</dbReference>
<keyword evidence="1" id="KW-0378">Hydrolase</keyword>
<dbReference type="InterPro" id="IPR051021">
    <property type="entry name" value="Mito_Ser/Thr_phosphatase"/>
</dbReference>
<dbReference type="AlphaFoldDB" id="A0A1X6XH19"/>
<dbReference type="CDD" id="cd07040">
    <property type="entry name" value="HP"/>
    <property type="match status" value="1"/>
</dbReference>
<dbReference type="EMBL" id="FWFF01000014">
    <property type="protein sequence ID" value="SLM98413.1"/>
    <property type="molecule type" value="Genomic_DNA"/>
</dbReference>
<accession>A0A1X6XH19</accession>
<sequence>MAGGYGESMPLLVLARHAHTIPAAEAGTDDFDRPLSDAGQAQARRMGEHLASLAPAIDTVIASSAVRTVATAEAIASGLGAAPAAVVKDPSLYSGWVDAWADAMAAIPADAAGAVIVGHEPTVSAVVAHVTDGGASGQVPRFPPSSIAVFRLESWDDLNAPHVAGAGRPELIRHFKE</sequence>
<protein>
    <submittedName>
        <fullName evidence="2">Phosphohistidine phosphatase SixA</fullName>
    </submittedName>
</protein>
<dbReference type="Proteomes" id="UP000196581">
    <property type="component" value="Unassembled WGS sequence"/>
</dbReference>
<proteinExistence type="predicted"/>
<reference evidence="3" key="1">
    <citation type="submission" date="2017-02" db="EMBL/GenBank/DDBJ databases">
        <authorList>
            <person name="Dridi B."/>
        </authorList>
    </citation>
    <scope>NUCLEOTIDE SEQUENCE [LARGE SCALE GENOMIC DNA]</scope>
    <source>
        <strain evidence="3">B Co 03.10</strain>
    </source>
</reference>
<dbReference type="Pfam" id="PF00300">
    <property type="entry name" value="His_Phos_1"/>
    <property type="match status" value="1"/>
</dbReference>
<dbReference type="Gene3D" id="3.40.50.1240">
    <property type="entry name" value="Phosphoglycerate mutase-like"/>
    <property type="match status" value="1"/>
</dbReference>
<gene>
    <name evidence="2" type="ORF">FM105_08965</name>
</gene>
<organism evidence="2 3">
    <name type="scientific">Brevibacterium yomogidense</name>
    <dbReference type="NCBI Taxonomy" id="946573"/>
    <lineage>
        <taxon>Bacteria</taxon>
        <taxon>Bacillati</taxon>
        <taxon>Actinomycetota</taxon>
        <taxon>Actinomycetes</taxon>
        <taxon>Micrococcales</taxon>
        <taxon>Brevibacteriaceae</taxon>
        <taxon>Brevibacterium</taxon>
    </lineage>
</organism>
<name>A0A1X6XH19_9MICO</name>